<evidence type="ECO:0000313" key="2">
    <source>
        <dbReference type="EMBL" id="KAF2732345.1"/>
    </source>
</evidence>
<dbReference type="Proteomes" id="UP000799444">
    <property type="component" value="Unassembled WGS sequence"/>
</dbReference>
<dbReference type="SUPFAM" id="SSF48371">
    <property type="entry name" value="ARM repeat"/>
    <property type="match status" value="1"/>
</dbReference>
<name>A0A9P4V1I8_9PLEO</name>
<feature type="compositionally biased region" description="Acidic residues" evidence="1">
    <location>
        <begin position="210"/>
        <end position="238"/>
    </location>
</feature>
<dbReference type="EMBL" id="ML996178">
    <property type="protein sequence ID" value="KAF2732345.1"/>
    <property type="molecule type" value="Genomic_DNA"/>
</dbReference>
<protein>
    <submittedName>
        <fullName evidence="2">Uncharacterized protein</fullName>
    </submittedName>
</protein>
<evidence type="ECO:0000256" key="1">
    <source>
        <dbReference type="SAM" id="MobiDB-lite"/>
    </source>
</evidence>
<dbReference type="AlphaFoldDB" id="A0A9P4V1I8"/>
<accession>A0A9P4V1I8</accession>
<keyword evidence="3" id="KW-1185">Reference proteome</keyword>
<feature type="region of interest" description="Disordered" evidence="1">
    <location>
        <begin position="204"/>
        <end position="241"/>
    </location>
</feature>
<proteinExistence type="predicted"/>
<dbReference type="InterPro" id="IPR016024">
    <property type="entry name" value="ARM-type_fold"/>
</dbReference>
<gene>
    <name evidence="2" type="ORF">EJ04DRAFT_566033</name>
</gene>
<reference evidence="2" key="1">
    <citation type="journal article" date="2020" name="Stud. Mycol.">
        <title>101 Dothideomycetes genomes: a test case for predicting lifestyles and emergence of pathogens.</title>
        <authorList>
            <person name="Haridas S."/>
            <person name="Albert R."/>
            <person name="Binder M."/>
            <person name="Bloem J."/>
            <person name="Labutti K."/>
            <person name="Salamov A."/>
            <person name="Andreopoulos B."/>
            <person name="Baker S."/>
            <person name="Barry K."/>
            <person name="Bills G."/>
            <person name="Bluhm B."/>
            <person name="Cannon C."/>
            <person name="Castanera R."/>
            <person name="Culley D."/>
            <person name="Daum C."/>
            <person name="Ezra D."/>
            <person name="Gonzalez J."/>
            <person name="Henrissat B."/>
            <person name="Kuo A."/>
            <person name="Liang C."/>
            <person name="Lipzen A."/>
            <person name="Lutzoni F."/>
            <person name="Magnuson J."/>
            <person name="Mondo S."/>
            <person name="Nolan M."/>
            <person name="Ohm R."/>
            <person name="Pangilinan J."/>
            <person name="Park H.-J."/>
            <person name="Ramirez L."/>
            <person name="Alfaro M."/>
            <person name="Sun H."/>
            <person name="Tritt A."/>
            <person name="Yoshinaga Y."/>
            <person name="Zwiers L.-H."/>
            <person name="Turgeon B."/>
            <person name="Goodwin S."/>
            <person name="Spatafora J."/>
            <person name="Crous P."/>
            <person name="Grigoriev I."/>
        </authorList>
    </citation>
    <scope>NUCLEOTIDE SEQUENCE</scope>
    <source>
        <strain evidence="2">CBS 125425</strain>
    </source>
</reference>
<organism evidence="2 3">
    <name type="scientific">Polyplosphaeria fusca</name>
    <dbReference type="NCBI Taxonomy" id="682080"/>
    <lineage>
        <taxon>Eukaryota</taxon>
        <taxon>Fungi</taxon>
        <taxon>Dikarya</taxon>
        <taxon>Ascomycota</taxon>
        <taxon>Pezizomycotina</taxon>
        <taxon>Dothideomycetes</taxon>
        <taxon>Pleosporomycetidae</taxon>
        <taxon>Pleosporales</taxon>
        <taxon>Tetraplosphaeriaceae</taxon>
        <taxon>Polyplosphaeria</taxon>
    </lineage>
</organism>
<evidence type="ECO:0000313" key="3">
    <source>
        <dbReference type="Proteomes" id="UP000799444"/>
    </source>
</evidence>
<sequence>MSFRRFSELPAELRIRIAEYAASYPTDLDWVWKDSRKAEGWFPTLAKKNGGFEDIAPNALARTCDYFGEEFFALELKENTLNFGMDLEEAADDEEEVSIEATEQSSIKAIQQFVKKTPYTIHHYVKNVNIELWIKPMSEAYQDNMRVFKKIQRIINKLPRATVKVQASFLQLPDPDEDAAEFWAHAMVFVAEGNDLIMALKNLGEKGEKDENEDDEEDEDEDEDDEGEDEDEDDEEIDWERKWVVMPGTFHVDEENDGFEKLKKRMKNDLPKGTSEIILSWMENGL</sequence>
<comment type="caution">
    <text evidence="2">The sequence shown here is derived from an EMBL/GenBank/DDBJ whole genome shotgun (WGS) entry which is preliminary data.</text>
</comment>